<comment type="caution">
    <text evidence="3">The sequence shown here is derived from an EMBL/GenBank/DDBJ whole genome shotgun (WGS) entry which is preliminary data.</text>
</comment>
<evidence type="ECO:0000313" key="4">
    <source>
        <dbReference type="Proteomes" id="UP000199318"/>
    </source>
</evidence>
<keyword evidence="4" id="KW-1185">Reference proteome</keyword>
<accession>A0A1H9W8J4</accession>
<reference evidence="4" key="1">
    <citation type="submission" date="2016-10" db="EMBL/GenBank/DDBJ databases">
        <authorList>
            <person name="de Groot N.N."/>
        </authorList>
    </citation>
    <scope>NUCLEOTIDE SEQUENCE [LARGE SCALE GENOMIC DNA]</scope>
    <source>
        <strain evidence="4">10nlg</strain>
    </source>
</reference>
<dbReference type="PANTHER" id="PTHR21198">
    <property type="entry name" value="GLUTAMATE RACEMASE"/>
    <property type="match status" value="1"/>
</dbReference>
<gene>
    <name evidence="3" type="ORF">SAMN05444126_12923</name>
</gene>
<dbReference type="EMBL" id="FOGV01000029">
    <property type="protein sequence ID" value="SES30111.1"/>
    <property type="molecule type" value="Genomic_DNA"/>
</dbReference>
<sequence length="230" mass="25368">MKTIGMIGGMSWESTMAYYRWVNEMVQKKLGKLHSLPCLISSVDFQPLAEMQHNGDWDKAAAFLGAEAQKLEQSGAEAVMLCTNTMHAVADQIENAVSIPLLHIADAASHHVHRHGLTNVVLLGTSFTMEQRFYRDRLASQGIETVIPDAMARERVHKIIFDELCLGITENASRDYLLDVIHSLVNEGSEGVLLGCTELSMLLKQSDLSVPLFDTTKMHAGEAVRFALSG</sequence>
<dbReference type="STRING" id="1464123.SAMN05444126_12923"/>
<evidence type="ECO:0000313" key="3">
    <source>
        <dbReference type="EMBL" id="SES30111.1"/>
    </source>
</evidence>
<dbReference type="PANTHER" id="PTHR21198:SF7">
    <property type="entry name" value="ASPARTATE-GLUTAMATE RACEMASE FAMILY"/>
    <property type="match status" value="1"/>
</dbReference>
<evidence type="ECO:0000256" key="1">
    <source>
        <dbReference type="ARBA" id="ARBA00007847"/>
    </source>
</evidence>
<comment type="similarity">
    <text evidence="1">Belongs to the aspartate/glutamate racemases family.</text>
</comment>
<keyword evidence="2" id="KW-0413">Isomerase</keyword>
<dbReference type="NCBIfam" id="TIGR00035">
    <property type="entry name" value="asp_race"/>
    <property type="match status" value="1"/>
</dbReference>
<dbReference type="OrthoDB" id="9803739at2"/>
<dbReference type="Gene3D" id="3.40.50.1860">
    <property type="match status" value="2"/>
</dbReference>
<name>A0A1H9W8J4_9BACI</name>
<dbReference type="InterPro" id="IPR004380">
    <property type="entry name" value="Asp_race"/>
</dbReference>
<dbReference type="PROSITE" id="PS00923">
    <property type="entry name" value="ASP_GLU_RACEMASE_1"/>
    <property type="match status" value="1"/>
</dbReference>
<organism evidence="3 4">
    <name type="scientific">Salisediminibacterium halotolerans</name>
    <dbReference type="NCBI Taxonomy" id="517425"/>
    <lineage>
        <taxon>Bacteria</taxon>
        <taxon>Bacillati</taxon>
        <taxon>Bacillota</taxon>
        <taxon>Bacilli</taxon>
        <taxon>Bacillales</taxon>
        <taxon>Bacillaceae</taxon>
        <taxon>Salisediminibacterium</taxon>
    </lineage>
</organism>
<proteinExistence type="inferred from homology"/>
<dbReference type="Proteomes" id="UP000199318">
    <property type="component" value="Unassembled WGS sequence"/>
</dbReference>
<dbReference type="InterPro" id="IPR001920">
    <property type="entry name" value="Asp/Glu_race"/>
</dbReference>
<dbReference type="SUPFAM" id="SSF53681">
    <property type="entry name" value="Aspartate/glutamate racemase"/>
    <property type="match status" value="2"/>
</dbReference>
<protein>
    <submittedName>
        <fullName evidence="3">Aspartate racemase</fullName>
    </submittedName>
</protein>
<dbReference type="RefSeq" id="WP_093074489.1">
    <property type="nucleotide sequence ID" value="NZ_FOGV01000029.1"/>
</dbReference>
<dbReference type="InterPro" id="IPR018187">
    <property type="entry name" value="Asp/Glu_racemase_AS_1"/>
</dbReference>
<evidence type="ECO:0000256" key="2">
    <source>
        <dbReference type="ARBA" id="ARBA00023235"/>
    </source>
</evidence>
<dbReference type="GO" id="GO:0047661">
    <property type="term" value="F:amino-acid racemase activity"/>
    <property type="evidence" value="ECO:0007669"/>
    <property type="project" value="InterPro"/>
</dbReference>
<dbReference type="InterPro" id="IPR015942">
    <property type="entry name" value="Asp/Glu/hydantoin_racemase"/>
</dbReference>
<dbReference type="AlphaFoldDB" id="A0A1H9W8J4"/>
<dbReference type="Pfam" id="PF01177">
    <property type="entry name" value="Asp_Glu_race"/>
    <property type="match status" value="1"/>
</dbReference>